<dbReference type="GO" id="GO:0016020">
    <property type="term" value="C:membrane"/>
    <property type="evidence" value="ECO:0007669"/>
    <property type="project" value="InterPro"/>
</dbReference>
<keyword evidence="5" id="KW-0547">Nucleotide-binding</keyword>
<dbReference type="SUPFAM" id="SSF55874">
    <property type="entry name" value="ATPase domain of HSP90 chaperone/DNA topoisomerase II/histidine kinase"/>
    <property type="match status" value="1"/>
</dbReference>
<dbReference type="GO" id="GO:0046983">
    <property type="term" value="F:protein dimerization activity"/>
    <property type="evidence" value="ECO:0007669"/>
    <property type="project" value="InterPro"/>
</dbReference>
<dbReference type="Pfam" id="PF13796">
    <property type="entry name" value="Sensor"/>
    <property type="match status" value="1"/>
</dbReference>
<dbReference type="Pfam" id="PF07730">
    <property type="entry name" value="HisKA_3"/>
    <property type="match status" value="1"/>
</dbReference>
<dbReference type="Proteomes" id="UP000316541">
    <property type="component" value="Unassembled WGS sequence"/>
</dbReference>
<dbReference type="PANTHER" id="PTHR24421:SF10">
    <property type="entry name" value="NITRATE_NITRITE SENSOR PROTEIN NARQ"/>
    <property type="match status" value="1"/>
</dbReference>
<keyword evidence="9" id="KW-0812">Transmembrane</keyword>
<evidence type="ECO:0000256" key="4">
    <source>
        <dbReference type="ARBA" id="ARBA00022679"/>
    </source>
</evidence>
<dbReference type="AlphaFoldDB" id="A0A544Z2W4"/>
<dbReference type="PANTHER" id="PTHR24421">
    <property type="entry name" value="NITRATE/NITRITE SENSOR PROTEIN NARX-RELATED"/>
    <property type="match status" value="1"/>
</dbReference>
<dbReference type="InterPro" id="IPR003594">
    <property type="entry name" value="HATPase_dom"/>
</dbReference>
<dbReference type="SMART" id="SM00387">
    <property type="entry name" value="HATPase_c"/>
    <property type="match status" value="1"/>
</dbReference>
<dbReference type="InterPro" id="IPR011712">
    <property type="entry name" value="Sig_transdc_His_kin_sub3_dim/P"/>
</dbReference>
<evidence type="ECO:0000259" key="10">
    <source>
        <dbReference type="SMART" id="SM00387"/>
    </source>
</evidence>
<organism evidence="11 12">
    <name type="scientific">Microbispora hainanensis</name>
    <dbReference type="NCBI Taxonomy" id="568844"/>
    <lineage>
        <taxon>Bacteria</taxon>
        <taxon>Bacillati</taxon>
        <taxon>Actinomycetota</taxon>
        <taxon>Actinomycetes</taxon>
        <taxon>Streptosporangiales</taxon>
        <taxon>Streptosporangiaceae</taxon>
        <taxon>Microbispora</taxon>
    </lineage>
</organism>
<feature type="domain" description="Histidine kinase/HSP90-like ATPase" evidence="10">
    <location>
        <begin position="320"/>
        <end position="416"/>
    </location>
</feature>
<reference evidence="11 12" key="1">
    <citation type="submission" date="2019-07" db="EMBL/GenBank/DDBJ databases">
        <title>Microbispora hainanensis DSM 45428.</title>
        <authorList>
            <person name="Thawai C."/>
        </authorList>
    </citation>
    <scope>NUCLEOTIDE SEQUENCE [LARGE SCALE GENOMIC DNA]</scope>
    <source>
        <strain evidence="11 12">DSM 45428</strain>
    </source>
</reference>
<keyword evidence="7" id="KW-0067">ATP-binding</keyword>
<keyword evidence="9" id="KW-0472">Membrane</keyword>
<dbReference type="EMBL" id="VIRM01000004">
    <property type="protein sequence ID" value="TQS23358.1"/>
    <property type="molecule type" value="Genomic_DNA"/>
</dbReference>
<feature type="transmembrane region" description="Helical" evidence="9">
    <location>
        <begin position="153"/>
        <end position="178"/>
    </location>
</feature>
<evidence type="ECO:0000256" key="1">
    <source>
        <dbReference type="ARBA" id="ARBA00000085"/>
    </source>
</evidence>
<dbReference type="InterPro" id="IPR036890">
    <property type="entry name" value="HATPase_C_sf"/>
</dbReference>
<dbReference type="Gene3D" id="3.30.565.10">
    <property type="entry name" value="Histidine kinase-like ATPase, C-terminal domain"/>
    <property type="match status" value="1"/>
</dbReference>
<evidence type="ECO:0000256" key="3">
    <source>
        <dbReference type="ARBA" id="ARBA00022553"/>
    </source>
</evidence>
<keyword evidence="3" id="KW-0597">Phosphoprotein</keyword>
<keyword evidence="4" id="KW-0808">Transferase</keyword>
<evidence type="ECO:0000256" key="8">
    <source>
        <dbReference type="ARBA" id="ARBA00023012"/>
    </source>
</evidence>
<comment type="catalytic activity">
    <reaction evidence="1">
        <text>ATP + protein L-histidine = ADP + protein N-phospho-L-histidine.</text>
        <dbReference type="EC" id="2.7.13.3"/>
    </reaction>
</comment>
<keyword evidence="6 11" id="KW-0418">Kinase</keyword>
<comment type="caution">
    <text evidence="11">The sequence shown here is derived from an EMBL/GenBank/DDBJ whole genome shotgun (WGS) entry which is preliminary data.</text>
</comment>
<evidence type="ECO:0000256" key="2">
    <source>
        <dbReference type="ARBA" id="ARBA00012438"/>
    </source>
</evidence>
<dbReference type="CDD" id="cd16917">
    <property type="entry name" value="HATPase_UhpB-NarQ-NarX-like"/>
    <property type="match status" value="1"/>
</dbReference>
<gene>
    <name evidence="11" type="ORF">FLX08_05500</name>
</gene>
<keyword evidence="9" id="KW-1133">Transmembrane helix</keyword>
<dbReference type="GO" id="GO:0000155">
    <property type="term" value="F:phosphorelay sensor kinase activity"/>
    <property type="evidence" value="ECO:0007669"/>
    <property type="project" value="InterPro"/>
</dbReference>
<proteinExistence type="predicted"/>
<evidence type="ECO:0000256" key="5">
    <source>
        <dbReference type="ARBA" id="ARBA00022741"/>
    </source>
</evidence>
<feature type="transmembrane region" description="Helical" evidence="9">
    <location>
        <begin position="102"/>
        <end position="128"/>
    </location>
</feature>
<feature type="transmembrane region" description="Helical" evidence="9">
    <location>
        <begin position="20"/>
        <end position="47"/>
    </location>
</feature>
<accession>A0A544Z2W4</accession>
<sequence length="416" mass="43455">MLWRVPLSSLPWRSAAYLLSGPVVAVAWLAGTVVLLVAGAVTAPLIVGVRLLRSVSHWTDLLGRAERARLRLVDHRPIPAVLPRGAEPPTGSMVWREAGHGLLLCLLAPVNLAGLLLVAATALMPLAAPFWNSLPGTPHANASWQAVVARPELAWTAAAGGLLAAVLAAYLICAAAAAEAMLARILLAPDDGDLRLQLIEVDRSRARLADVFDSERRRLERDLHDGTQQRLTGLLITLGLAKMELSGAAVEAGELAEAGELVNRAYREAQETLDELRDLVRGMRPAILADRGLGAALTEAAKRCPVPVTVRVGGARAPDAVEAALYFAACEALTNLAKHSGARRGELLLASEPCATPGCGRLVLQVRDEGRGGADPGLGSGLTGLADRVAAVGGTVGLSSPPGGPTVVRVEVEWTS</sequence>
<name>A0A544Z2W4_9ACTN</name>
<evidence type="ECO:0000313" key="12">
    <source>
        <dbReference type="Proteomes" id="UP000316541"/>
    </source>
</evidence>
<dbReference type="Gene3D" id="1.20.5.1930">
    <property type="match status" value="1"/>
</dbReference>
<protein>
    <recommendedName>
        <fullName evidence="2">histidine kinase</fullName>
        <ecNumber evidence="2">2.7.13.3</ecNumber>
    </recommendedName>
</protein>
<dbReference type="EC" id="2.7.13.3" evidence="2"/>
<dbReference type="InterPro" id="IPR025828">
    <property type="entry name" value="Put_sensor_dom"/>
</dbReference>
<dbReference type="InterPro" id="IPR050482">
    <property type="entry name" value="Sensor_HK_TwoCompSys"/>
</dbReference>
<evidence type="ECO:0000256" key="9">
    <source>
        <dbReference type="SAM" id="Phobius"/>
    </source>
</evidence>
<evidence type="ECO:0000313" key="11">
    <source>
        <dbReference type="EMBL" id="TQS23358.1"/>
    </source>
</evidence>
<keyword evidence="8" id="KW-0902">Two-component regulatory system</keyword>
<evidence type="ECO:0000256" key="7">
    <source>
        <dbReference type="ARBA" id="ARBA00022840"/>
    </source>
</evidence>
<evidence type="ECO:0000256" key="6">
    <source>
        <dbReference type="ARBA" id="ARBA00022777"/>
    </source>
</evidence>
<dbReference type="GO" id="GO:0005524">
    <property type="term" value="F:ATP binding"/>
    <property type="evidence" value="ECO:0007669"/>
    <property type="project" value="UniProtKB-KW"/>
</dbReference>